<dbReference type="GO" id="GO:0016787">
    <property type="term" value="F:hydrolase activity"/>
    <property type="evidence" value="ECO:0007669"/>
    <property type="project" value="UniProtKB-KW"/>
</dbReference>
<dbReference type="InterPro" id="IPR029058">
    <property type="entry name" value="AB_hydrolase_fold"/>
</dbReference>
<dbReference type="PANTHER" id="PTHR48081:SF31">
    <property type="entry name" value="STERYL ACETYL HYDROLASE MUG81-RELATED"/>
    <property type="match status" value="1"/>
</dbReference>
<dbReference type="InterPro" id="IPR050300">
    <property type="entry name" value="GDXG_lipolytic_enzyme"/>
</dbReference>
<reference evidence="5" key="1">
    <citation type="submission" date="2021-02" db="EMBL/GenBank/DDBJ databases">
        <title>Psilocybe cubensis genome.</title>
        <authorList>
            <person name="Mckernan K.J."/>
            <person name="Crawford S."/>
            <person name="Trippe A."/>
            <person name="Kane L.T."/>
            <person name="Mclaughlin S."/>
        </authorList>
    </citation>
    <scope>NUCLEOTIDE SEQUENCE [LARGE SCALE GENOMIC DNA]</scope>
    <source>
        <strain evidence="5">MGC-MH-2018</strain>
    </source>
</reference>
<proteinExistence type="inferred from homology"/>
<dbReference type="PANTHER" id="PTHR48081">
    <property type="entry name" value="AB HYDROLASE SUPERFAMILY PROTEIN C4A8.06C"/>
    <property type="match status" value="1"/>
</dbReference>
<evidence type="ECO:0000256" key="3">
    <source>
        <dbReference type="PROSITE-ProRule" id="PRU10038"/>
    </source>
</evidence>
<dbReference type="InterPro" id="IPR013094">
    <property type="entry name" value="AB_hydrolase_3"/>
</dbReference>
<evidence type="ECO:0000313" key="5">
    <source>
        <dbReference type="EMBL" id="KAG5167592.1"/>
    </source>
</evidence>
<gene>
    <name evidence="5" type="ORF">JR316_007943</name>
</gene>
<evidence type="ECO:0000259" key="4">
    <source>
        <dbReference type="Pfam" id="PF07859"/>
    </source>
</evidence>
<feature type="domain" description="Alpha/beta hydrolase fold-3" evidence="4">
    <location>
        <begin position="50"/>
        <end position="267"/>
    </location>
</feature>
<dbReference type="PROSITE" id="PS01174">
    <property type="entry name" value="LIPASE_GDXG_SER"/>
    <property type="match status" value="1"/>
</dbReference>
<protein>
    <recommendedName>
        <fullName evidence="4">Alpha/beta hydrolase fold-3 domain-containing protein</fullName>
    </recommendedName>
</protein>
<sequence length="307" mass="34211">MLARIIGPSTQSYEKWCKRNSEHPIIETIGSEAEQARLLWIGSKHPKRVILYLHGGGFWLPMADYSVKFWRYIRDALLHQKGIDASIAILDYTLIPEAEFPTPLKQTVAAIHHLLSNGVLAGNIQIAGDSAGANLVLQLILHMLHPLEDVPSVPAETKFCGAYLMSPWLYLRVRKGVKSYSENEKWDVIAPTSKFTEFGDRVLAGLSDDAILPYIDAASAPPGWYSNAESIVDRVLITGGGKECIRDDIVEFGEAFCKEHSGAQLVIDEYGVHDDPFYDFLVGEKKLSELTPKILQWLAEGFKLSDD</sequence>
<name>A0A8H7XVI2_PSICU</name>
<accession>A0A8H7XVI2</accession>
<feature type="active site" evidence="3">
    <location>
        <position position="130"/>
    </location>
</feature>
<evidence type="ECO:0000256" key="2">
    <source>
        <dbReference type="ARBA" id="ARBA00022801"/>
    </source>
</evidence>
<dbReference type="AlphaFoldDB" id="A0A8H7XVI2"/>
<dbReference type="Pfam" id="PF07859">
    <property type="entry name" value="Abhydrolase_3"/>
    <property type="match status" value="1"/>
</dbReference>
<dbReference type="OrthoDB" id="2152029at2759"/>
<keyword evidence="2" id="KW-0378">Hydrolase</keyword>
<comment type="similarity">
    <text evidence="1">Belongs to the 'GDXG' lipolytic enzyme family.</text>
</comment>
<evidence type="ECO:0000256" key="1">
    <source>
        <dbReference type="ARBA" id="ARBA00010515"/>
    </source>
</evidence>
<dbReference type="SUPFAM" id="SSF53474">
    <property type="entry name" value="alpha/beta-Hydrolases"/>
    <property type="match status" value="1"/>
</dbReference>
<dbReference type="InterPro" id="IPR033140">
    <property type="entry name" value="Lipase_GDXG_put_SER_AS"/>
</dbReference>
<dbReference type="EMBL" id="JAFIQS010000007">
    <property type="protein sequence ID" value="KAG5167592.1"/>
    <property type="molecule type" value="Genomic_DNA"/>
</dbReference>
<comment type="caution">
    <text evidence="5">The sequence shown here is derived from an EMBL/GenBank/DDBJ whole genome shotgun (WGS) entry which is preliminary data.</text>
</comment>
<dbReference type="Gene3D" id="3.40.50.1820">
    <property type="entry name" value="alpha/beta hydrolase"/>
    <property type="match status" value="1"/>
</dbReference>
<organism evidence="5">
    <name type="scientific">Psilocybe cubensis</name>
    <name type="common">Psychedelic mushroom</name>
    <name type="synonym">Stropharia cubensis</name>
    <dbReference type="NCBI Taxonomy" id="181762"/>
    <lineage>
        <taxon>Eukaryota</taxon>
        <taxon>Fungi</taxon>
        <taxon>Dikarya</taxon>
        <taxon>Basidiomycota</taxon>
        <taxon>Agaricomycotina</taxon>
        <taxon>Agaricomycetes</taxon>
        <taxon>Agaricomycetidae</taxon>
        <taxon>Agaricales</taxon>
        <taxon>Agaricineae</taxon>
        <taxon>Strophariaceae</taxon>
        <taxon>Psilocybe</taxon>
    </lineage>
</organism>